<feature type="region of interest" description="Disordered" evidence="7">
    <location>
        <begin position="1"/>
        <end position="36"/>
    </location>
</feature>
<feature type="active site" evidence="5">
    <location>
        <position position="96"/>
    </location>
</feature>
<dbReference type="AlphaFoldDB" id="E2ZET5"/>
<organism evidence="9 10">
    <name type="scientific">Faecalibacterium cf. prausnitzii KLE1255</name>
    <dbReference type="NCBI Taxonomy" id="748224"/>
    <lineage>
        <taxon>Bacteria</taxon>
        <taxon>Bacillati</taxon>
        <taxon>Bacillota</taxon>
        <taxon>Clostridia</taxon>
        <taxon>Eubacteriales</taxon>
        <taxon>Oscillospiraceae</taxon>
        <taxon>Faecalibacterium</taxon>
    </lineage>
</organism>
<proteinExistence type="inferred from homology"/>
<evidence type="ECO:0000256" key="5">
    <source>
        <dbReference type="PROSITE-ProRule" id="PRU00520"/>
    </source>
</evidence>
<dbReference type="Pfam" id="PF00708">
    <property type="entry name" value="Acylphosphatase"/>
    <property type="match status" value="1"/>
</dbReference>
<dbReference type="Gene3D" id="3.30.70.100">
    <property type="match status" value="1"/>
</dbReference>
<evidence type="ECO:0000256" key="2">
    <source>
        <dbReference type="ARBA" id="ARBA00012150"/>
    </source>
</evidence>
<evidence type="ECO:0000313" key="9">
    <source>
        <dbReference type="EMBL" id="EFQ08309.1"/>
    </source>
</evidence>
<dbReference type="PANTHER" id="PTHR47268">
    <property type="entry name" value="ACYLPHOSPHATASE"/>
    <property type="match status" value="1"/>
</dbReference>
<protein>
    <recommendedName>
        <fullName evidence="3 5">acylphosphatase</fullName>
        <ecNumber evidence="2 5">3.6.1.7</ecNumber>
    </recommendedName>
</protein>
<evidence type="ECO:0000256" key="1">
    <source>
        <dbReference type="ARBA" id="ARBA00005614"/>
    </source>
</evidence>
<dbReference type="eggNOG" id="COG1254">
    <property type="taxonomic scope" value="Bacteria"/>
</dbReference>
<dbReference type="SUPFAM" id="SSF54975">
    <property type="entry name" value="Acylphosphatase/BLUF domain-like"/>
    <property type="match status" value="1"/>
</dbReference>
<feature type="active site" evidence="5">
    <location>
        <position position="114"/>
    </location>
</feature>
<dbReference type="PROSITE" id="PS51160">
    <property type="entry name" value="ACYLPHOSPHATASE_3"/>
    <property type="match status" value="1"/>
</dbReference>
<keyword evidence="5 9" id="KW-0378">Hydrolase</keyword>
<dbReference type="GO" id="GO:0003998">
    <property type="term" value="F:acylphosphatase activity"/>
    <property type="evidence" value="ECO:0007669"/>
    <property type="project" value="UniProtKB-EC"/>
</dbReference>
<evidence type="ECO:0000256" key="7">
    <source>
        <dbReference type="SAM" id="MobiDB-lite"/>
    </source>
</evidence>
<dbReference type="InterPro" id="IPR020456">
    <property type="entry name" value="Acylphosphatase"/>
</dbReference>
<dbReference type="PROSITE" id="PS00150">
    <property type="entry name" value="ACYLPHOSPHATASE_1"/>
    <property type="match status" value="1"/>
</dbReference>
<evidence type="ECO:0000313" key="10">
    <source>
        <dbReference type="Proteomes" id="UP000006028"/>
    </source>
</evidence>
<dbReference type="PANTHER" id="PTHR47268:SF4">
    <property type="entry name" value="ACYLPHOSPHATASE"/>
    <property type="match status" value="1"/>
</dbReference>
<dbReference type="InterPro" id="IPR017968">
    <property type="entry name" value="Acylphosphatase_CS"/>
</dbReference>
<dbReference type="Proteomes" id="UP000006028">
    <property type="component" value="Unassembled WGS sequence"/>
</dbReference>
<sequence length="168" mass="19028">MRERKASLPSQSRFARQLPQRGEPLAKPQTLHGLPRPLTLGEVALRSNDGEGEPGKGLNDMFNFLNKKDRTPPALPEGTVRRRYSIEGQVQGVGFRYRARYAAQTLELTGWVENEDDGSVTLEVQGDPEKFLRLFAMIQKSDYIQITGIRQKDLPPDPWERGFSVKGY</sequence>
<evidence type="ECO:0000256" key="6">
    <source>
        <dbReference type="RuleBase" id="RU004168"/>
    </source>
</evidence>
<feature type="domain" description="Acylphosphatase-like" evidence="8">
    <location>
        <begin position="81"/>
        <end position="167"/>
    </location>
</feature>
<accession>E2ZET5</accession>
<dbReference type="HOGENOM" id="CLU_1584012_0_0_9"/>
<evidence type="ECO:0000256" key="4">
    <source>
        <dbReference type="ARBA" id="ARBA00047645"/>
    </source>
</evidence>
<evidence type="ECO:0000256" key="3">
    <source>
        <dbReference type="ARBA" id="ARBA00015991"/>
    </source>
</evidence>
<dbReference type="BioCyc" id="FCF748224-HMP:GTSS-3097-MONOMER"/>
<comment type="similarity">
    <text evidence="1 6">Belongs to the acylphosphatase family.</text>
</comment>
<comment type="catalytic activity">
    <reaction evidence="4 5">
        <text>an acyl phosphate + H2O = a carboxylate + phosphate + H(+)</text>
        <dbReference type="Rhea" id="RHEA:14965"/>
        <dbReference type="ChEBI" id="CHEBI:15377"/>
        <dbReference type="ChEBI" id="CHEBI:15378"/>
        <dbReference type="ChEBI" id="CHEBI:29067"/>
        <dbReference type="ChEBI" id="CHEBI:43474"/>
        <dbReference type="ChEBI" id="CHEBI:59918"/>
        <dbReference type="EC" id="3.6.1.7"/>
    </reaction>
</comment>
<dbReference type="InterPro" id="IPR036046">
    <property type="entry name" value="Acylphosphatase-like_dom_sf"/>
</dbReference>
<evidence type="ECO:0000259" key="8">
    <source>
        <dbReference type="PROSITE" id="PS51160"/>
    </source>
</evidence>
<dbReference type="STRING" id="748224.HMPREF9436_00164"/>
<dbReference type="InterPro" id="IPR001792">
    <property type="entry name" value="Acylphosphatase-like_dom"/>
</dbReference>
<name>E2ZET5_9FIRM</name>
<dbReference type="EMBL" id="AECU01000016">
    <property type="protein sequence ID" value="EFQ08309.1"/>
    <property type="molecule type" value="Genomic_DNA"/>
</dbReference>
<gene>
    <name evidence="9" type="ORF">HMPREF9436_00164</name>
</gene>
<reference evidence="9 10" key="1">
    <citation type="submission" date="2010-08" db="EMBL/GenBank/DDBJ databases">
        <authorList>
            <person name="Weinstock G."/>
            <person name="Sodergren E."/>
            <person name="Clifton S."/>
            <person name="Fulton L."/>
            <person name="Fulton B."/>
            <person name="Courtney L."/>
            <person name="Fronick C."/>
            <person name="Harrison M."/>
            <person name="Strong C."/>
            <person name="Farmer C."/>
            <person name="Delahaunty K."/>
            <person name="Markovic C."/>
            <person name="Hall O."/>
            <person name="Minx P."/>
            <person name="Tomlinson C."/>
            <person name="Mitreva M."/>
            <person name="Hou S."/>
            <person name="Chen J."/>
            <person name="Wollam A."/>
            <person name="Pepin K.H."/>
            <person name="Johnson M."/>
            <person name="Bhonagiri V."/>
            <person name="Zhang X."/>
            <person name="Suruliraj S."/>
            <person name="Warren W."/>
            <person name="Chinwalla A."/>
            <person name="Mardis E.R."/>
            <person name="Wilson R.K."/>
        </authorList>
    </citation>
    <scope>NUCLEOTIDE SEQUENCE [LARGE SCALE GENOMIC DNA]</scope>
    <source>
        <strain evidence="9 10">KLE1255</strain>
    </source>
</reference>
<dbReference type="EC" id="3.6.1.7" evidence="2 5"/>
<dbReference type="PRINTS" id="PR00112">
    <property type="entry name" value="ACYLPHPHTASE"/>
</dbReference>
<comment type="caution">
    <text evidence="9">The sequence shown here is derived from an EMBL/GenBank/DDBJ whole genome shotgun (WGS) entry which is preliminary data.</text>
</comment>